<dbReference type="GO" id="GO:0005524">
    <property type="term" value="F:ATP binding"/>
    <property type="evidence" value="ECO:0007669"/>
    <property type="project" value="UniProtKB-UniRule"/>
</dbReference>
<name>C9RJE6_FIBSS</name>
<evidence type="ECO:0000256" key="3">
    <source>
        <dbReference type="ARBA" id="ARBA00022840"/>
    </source>
</evidence>
<dbReference type="InterPro" id="IPR001977">
    <property type="entry name" value="Depp_CoAkinase"/>
</dbReference>
<dbReference type="Proteomes" id="UP000001497">
    <property type="component" value="Chromosome"/>
</dbReference>
<dbReference type="EC" id="2.7.1.24" evidence="5"/>
<dbReference type="GO" id="GO:0004140">
    <property type="term" value="F:dephospho-CoA kinase activity"/>
    <property type="evidence" value="ECO:0007669"/>
    <property type="project" value="UniProtKB-UniRule"/>
</dbReference>
<comment type="similarity">
    <text evidence="1 5">Belongs to the CoaE family.</text>
</comment>
<organism evidence="7 8">
    <name type="scientific">Fibrobacter succinogenes (strain ATCC 19169 / S85)</name>
    <dbReference type="NCBI Taxonomy" id="59374"/>
    <lineage>
        <taxon>Bacteria</taxon>
        <taxon>Pseudomonadati</taxon>
        <taxon>Fibrobacterota</taxon>
        <taxon>Fibrobacteria</taxon>
        <taxon>Fibrobacterales</taxon>
        <taxon>Fibrobacteraceae</taxon>
        <taxon>Fibrobacter</taxon>
    </lineage>
</organism>
<evidence type="ECO:0000313" key="7">
    <source>
        <dbReference type="EMBL" id="ADL26452.1"/>
    </source>
</evidence>
<keyword evidence="2 5" id="KW-0547">Nucleotide-binding</keyword>
<comment type="subcellular location">
    <subcellularLocation>
        <location evidence="5">Cytoplasm</location>
    </subcellularLocation>
</comment>
<dbReference type="KEGG" id="fsc:FSU_2604"/>
<dbReference type="CDD" id="cd02022">
    <property type="entry name" value="DPCK"/>
    <property type="match status" value="1"/>
</dbReference>
<evidence type="ECO:0000313" key="8">
    <source>
        <dbReference type="Proteomes" id="UP000000517"/>
    </source>
</evidence>
<dbReference type="AlphaFoldDB" id="C9RJE6"/>
<keyword evidence="5 7" id="KW-0808">Transferase</keyword>
<dbReference type="OrthoDB" id="9812943at2"/>
<dbReference type="InterPro" id="IPR027417">
    <property type="entry name" value="P-loop_NTPase"/>
</dbReference>
<dbReference type="GO" id="GO:0015937">
    <property type="term" value="P:coenzyme A biosynthetic process"/>
    <property type="evidence" value="ECO:0007669"/>
    <property type="project" value="UniProtKB-UniRule"/>
</dbReference>
<dbReference type="STRING" id="59374.FSU_2604"/>
<dbReference type="UniPathway" id="UPA00241">
    <property type="reaction ID" value="UER00356"/>
</dbReference>
<dbReference type="EMBL" id="CP001792">
    <property type="protein sequence ID" value="ACX75663.1"/>
    <property type="molecule type" value="Genomic_DNA"/>
</dbReference>
<comment type="function">
    <text evidence="5">Catalyzes the phosphorylation of the 3'-hydroxyl group of dephosphocoenzyme A to form coenzyme A.</text>
</comment>
<reference evidence="7" key="3">
    <citation type="submission" date="2010-08" db="EMBL/GenBank/DDBJ databases">
        <authorList>
            <person name="Durkin A.S."/>
            <person name="Nelson K.E."/>
            <person name="Morrison M."/>
            <person name="Forsberg C.W."/>
            <person name="Wilson D.B."/>
            <person name="Russell J.B."/>
            <person name="Cann I.K.O."/>
            <person name="Mackie R.I."/>
            <person name="White B.A."/>
        </authorList>
    </citation>
    <scope>NUCLEOTIDE SEQUENCE</scope>
    <source>
        <strain evidence="7">S85</strain>
    </source>
</reference>
<dbReference type="HOGENOM" id="CLU_057180_2_1_0"/>
<protein>
    <recommendedName>
        <fullName evidence="5">Dephospho-CoA kinase</fullName>
        <ecNumber evidence="5">2.7.1.24</ecNumber>
    </recommendedName>
    <alternativeName>
        <fullName evidence="5">Dephosphocoenzyme A kinase</fullName>
    </alternativeName>
</protein>
<evidence type="ECO:0000256" key="2">
    <source>
        <dbReference type="ARBA" id="ARBA00022741"/>
    </source>
</evidence>
<dbReference type="EMBL" id="CP002158">
    <property type="protein sequence ID" value="ADL26452.1"/>
    <property type="molecule type" value="Genomic_DNA"/>
</dbReference>
<evidence type="ECO:0000313" key="6">
    <source>
        <dbReference type="EMBL" id="ACX75663.1"/>
    </source>
</evidence>
<keyword evidence="9" id="KW-1185">Reference proteome</keyword>
<keyword evidence="5 7" id="KW-0418">Kinase</keyword>
<gene>
    <name evidence="5 7" type="primary">coaE</name>
    <name evidence="6" type="ordered locus">Fisuc_2076</name>
    <name evidence="7" type="ordered locus">FSU_2604</name>
</gene>
<sequence>MLKIGITGSIGAGKSFVGALLRARNFQVLDADCKVHELYRDSAGLRAEMAAYFGEECLTPTGVNSALIADRVFADAKARVKLEQIVYPYLNLAVANFFAEDAGNDADCPKESATQLTRVADKCRFVEAALFSRAPELVKMLDEIWIVDAPECVRLERLVLRGLSESDAKRRIENQRGACAPELFPGKRIRTVMNDGDKLHVEQQLDELLRDLH</sequence>
<dbReference type="PROSITE" id="PS51219">
    <property type="entry name" value="DPCK"/>
    <property type="match status" value="1"/>
</dbReference>
<dbReference type="RefSeq" id="WP_014546728.1">
    <property type="nucleotide sequence ID" value="NC_013410.1"/>
</dbReference>
<dbReference type="KEGG" id="fsu:Fisuc_2076"/>
<keyword evidence="4 5" id="KW-0173">Coenzyme A biosynthesis</keyword>
<feature type="binding site" evidence="5">
    <location>
        <begin position="11"/>
        <end position="16"/>
    </location>
    <ligand>
        <name>ATP</name>
        <dbReference type="ChEBI" id="CHEBI:30616"/>
    </ligand>
</feature>
<proteinExistence type="inferred from homology"/>
<reference evidence="8" key="2">
    <citation type="submission" date="2010-08" db="EMBL/GenBank/DDBJ databases">
        <title>Complete sequence of Fibrobacter succinogenes subsp. succinogenes S85.</title>
        <authorList>
            <person name="Durkin A.S."/>
            <person name="Nelson K.E."/>
            <person name="Morrison M."/>
            <person name="Forsberg C.W."/>
            <person name="Wilson D.B."/>
            <person name="Russell J.B."/>
            <person name="Cann I.K.O."/>
            <person name="Mackie R.I."/>
            <person name="White B.A."/>
        </authorList>
    </citation>
    <scope>NUCLEOTIDE SEQUENCE [LARGE SCALE GENOMIC DNA]</scope>
    <source>
        <strain evidence="8">ATCC 19169 / S85</strain>
    </source>
</reference>
<evidence type="ECO:0000256" key="5">
    <source>
        <dbReference type="HAMAP-Rule" id="MF_00376"/>
    </source>
</evidence>
<accession>C9RJE6</accession>
<comment type="pathway">
    <text evidence="5">Cofactor biosynthesis; coenzyme A biosynthesis; CoA from (R)-pantothenate: step 5/5.</text>
</comment>
<dbReference type="Proteomes" id="UP000000517">
    <property type="component" value="Chromosome"/>
</dbReference>
<keyword evidence="5" id="KW-0963">Cytoplasm</keyword>
<keyword evidence="3 5" id="KW-0067">ATP-binding</keyword>
<dbReference type="Pfam" id="PF01121">
    <property type="entry name" value="CoaE"/>
    <property type="match status" value="1"/>
</dbReference>
<dbReference type="SUPFAM" id="SSF52540">
    <property type="entry name" value="P-loop containing nucleoside triphosphate hydrolases"/>
    <property type="match status" value="1"/>
</dbReference>
<dbReference type="GO" id="GO:0005737">
    <property type="term" value="C:cytoplasm"/>
    <property type="evidence" value="ECO:0007669"/>
    <property type="project" value="UniProtKB-SubCell"/>
</dbReference>
<dbReference type="HAMAP" id="MF_00376">
    <property type="entry name" value="Dephospho_CoA_kinase"/>
    <property type="match status" value="1"/>
</dbReference>
<dbReference type="Gene3D" id="3.40.50.300">
    <property type="entry name" value="P-loop containing nucleotide triphosphate hydrolases"/>
    <property type="match status" value="1"/>
</dbReference>
<dbReference type="eggNOG" id="COG0237">
    <property type="taxonomic scope" value="Bacteria"/>
</dbReference>
<reference evidence="6 9" key="1">
    <citation type="submission" date="2009-10" db="EMBL/GenBank/DDBJ databases">
        <title>Complete sequence of Fibrobacter succinogenes subsp. succinogenes S85.</title>
        <authorList>
            <consortium name="US DOE Joint Genome Institute"/>
            <person name="Lucas S."/>
            <person name="Copeland A."/>
            <person name="Lapidus A."/>
            <person name="Glavina del Rio T."/>
            <person name="Tice H."/>
            <person name="Bruce D."/>
            <person name="Goodwin L."/>
            <person name="Pitluck S."/>
            <person name="Chertkov O."/>
            <person name="Detter J.C."/>
            <person name="Han C."/>
            <person name="Tapia R."/>
            <person name="Larimer F."/>
            <person name="Land M."/>
            <person name="Hauser L."/>
            <person name="Kyrpides N."/>
            <person name="Mikhailova N."/>
            <person name="Weimer P.J."/>
            <person name="Stevenson D.M."/>
            <person name="Boyum J."/>
            <person name="Brumm P.I."/>
            <person name="Mead D."/>
        </authorList>
    </citation>
    <scope>NUCLEOTIDE SEQUENCE [LARGE SCALE GENOMIC DNA]</scope>
    <source>
        <strain evidence="9">ATCC 19169 / S85</strain>
        <strain evidence="6">S85</strain>
    </source>
</reference>
<evidence type="ECO:0000256" key="4">
    <source>
        <dbReference type="ARBA" id="ARBA00022993"/>
    </source>
</evidence>
<evidence type="ECO:0000256" key="1">
    <source>
        <dbReference type="ARBA" id="ARBA00009018"/>
    </source>
</evidence>
<evidence type="ECO:0000313" key="9">
    <source>
        <dbReference type="Proteomes" id="UP000001497"/>
    </source>
</evidence>
<comment type="catalytic activity">
    <reaction evidence="5">
        <text>3'-dephospho-CoA + ATP = ADP + CoA + H(+)</text>
        <dbReference type="Rhea" id="RHEA:18245"/>
        <dbReference type="ChEBI" id="CHEBI:15378"/>
        <dbReference type="ChEBI" id="CHEBI:30616"/>
        <dbReference type="ChEBI" id="CHEBI:57287"/>
        <dbReference type="ChEBI" id="CHEBI:57328"/>
        <dbReference type="ChEBI" id="CHEBI:456216"/>
        <dbReference type="EC" id="2.7.1.24"/>
    </reaction>
</comment>